<dbReference type="AlphaFoldDB" id="A0AAE1GRD7"/>
<evidence type="ECO:0000313" key="2">
    <source>
        <dbReference type="Proteomes" id="UP001219518"/>
    </source>
</evidence>
<name>A0AAE1GRD7_9NEOP</name>
<reference evidence="1" key="2">
    <citation type="journal article" date="2023" name="BMC Genomics">
        <title>Pest status, molecular evolution, and epigenetic factors derived from the genome assembly of Frankliniella fusca, a thysanopteran phytovirus vector.</title>
        <authorList>
            <person name="Catto M.A."/>
            <person name="Labadie P.E."/>
            <person name="Jacobson A.L."/>
            <person name="Kennedy G.G."/>
            <person name="Srinivasan R."/>
            <person name="Hunt B.G."/>
        </authorList>
    </citation>
    <scope>NUCLEOTIDE SEQUENCE</scope>
    <source>
        <strain evidence="1">PL_HMW_Pooled</strain>
    </source>
</reference>
<proteinExistence type="predicted"/>
<gene>
    <name evidence="1" type="ORF">KUF71_018584</name>
</gene>
<dbReference type="EMBL" id="JAHWGI010000026">
    <property type="protein sequence ID" value="KAK3907947.1"/>
    <property type="molecule type" value="Genomic_DNA"/>
</dbReference>
<keyword evidence="2" id="KW-1185">Reference proteome</keyword>
<reference evidence="1" key="1">
    <citation type="submission" date="2021-07" db="EMBL/GenBank/DDBJ databases">
        <authorList>
            <person name="Catto M.A."/>
            <person name="Jacobson A."/>
            <person name="Kennedy G."/>
            <person name="Labadie P."/>
            <person name="Hunt B.G."/>
            <person name="Srinivasan R."/>
        </authorList>
    </citation>
    <scope>NUCLEOTIDE SEQUENCE</scope>
    <source>
        <strain evidence="1">PL_HMW_Pooled</strain>
        <tissue evidence="1">Head</tissue>
    </source>
</reference>
<organism evidence="1 2">
    <name type="scientific">Frankliniella fusca</name>
    <dbReference type="NCBI Taxonomy" id="407009"/>
    <lineage>
        <taxon>Eukaryota</taxon>
        <taxon>Metazoa</taxon>
        <taxon>Ecdysozoa</taxon>
        <taxon>Arthropoda</taxon>
        <taxon>Hexapoda</taxon>
        <taxon>Insecta</taxon>
        <taxon>Pterygota</taxon>
        <taxon>Neoptera</taxon>
        <taxon>Paraneoptera</taxon>
        <taxon>Thysanoptera</taxon>
        <taxon>Terebrantia</taxon>
        <taxon>Thripoidea</taxon>
        <taxon>Thripidae</taxon>
        <taxon>Frankliniella</taxon>
    </lineage>
</organism>
<accession>A0AAE1GRD7</accession>
<sequence>MCSELQESRRVKSDGSDRGGWGRLCATRVQGTPRTLCAIYATSSRSPGAGTVVDGRVLSPGAMTLGEARVLELGLLLTEAAMQDSVRDGARRAPQIALMPPSLSHPWRCPMLGMAAPHECDEDRETKPLCGLTLLLAALPAAAALLPARLGLAWPGLRRKADVGGEQRSGVRPGRGRRCRIRIEWRQRRRRRRCPAPRLTASSESESSPARVEWSGRIPITIIIMIELLLPRPRREAGCRGVKRTRNERAGGLDIFYGSYGEYQWTSETDLEIGFTKSAKEHHCHANPPSKLSITVYERKTNNCKNTEHT</sequence>
<evidence type="ECO:0000313" key="1">
    <source>
        <dbReference type="EMBL" id="KAK3907947.1"/>
    </source>
</evidence>
<protein>
    <submittedName>
        <fullName evidence="1">F-box protein</fullName>
    </submittedName>
</protein>
<dbReference type="Proteomes" id="UP001219518">
    <property type="component" value="Unassembled WGS sequence"/>
</dbReference>
<comment type="caution">
    <text evidence="1">The sequence shown here is derived from an EMBL/GenBank/DDBJ whole genome shotgun (WGS) entry which is preliminary data.</text>
</comment>